<dbReference type="SUPFAM" id="SSF51735">
    <property type="entry name" value="NAD(P)-binding Rossmann-fold domains"/>
    <property type="match status" value="1"/>
</dbReference>
<dbReference type="AlphaFoldDB" id="A0A6A5WES8"/>
<dbReference type="EMBL" id="ML977596">
    <property type="protein sequence ID" value="KAF1999299.1"/>
    <property type="molecule type" value="Genomic_DNA"/>
</dbReference>
<accession>A0A6A5WES8</accession>
<dbReference type="PANTHER" id="PTHR43157">
    <property type="entry name" value="PHOSPHATIDYLINOSITOL-GLYCAN BIOSYNTHESIS CLASS F PROTEIN-RELATED"/>
    <property type="match status" value="1"/>
</dbReference>
<evidence type="ECO:0000313" key="3">
    <source>
        <dbReference type="Proteomes" id="UP000799779"/>
    </source>
</evidence>
<dbReference type="Gene3D" id="3.40.50.720">
    <property type="entry name" value="NAD(P)-binding Rossmann-like Domain"/>
    <property type="match status" value="1"/>
</dbReference>
<protein>
    <submittedName>
        <fullName evidence="2">Short-chain dehydrogenase</fullName>
    </submittedName>
</protein>
<dbReference type="Proteomes" id="UP000799779">
    <property type="component" value="Unassembled WGS sequence"/>
</dbReference>
<dbReference type="PANTHER" id="PTHR43157:SF31">
    <property type="entry name" value="PHOSPHATIDYLINOSITOL-GLYCAN BIOSYNTHESIS CLASS F PROTEIN"/>
    <property type="match status" value="1"/>
</dbReference>
<evidence type="ECO:0000313" key="2">
    <source>
        <dbReference type="EMBL" id="KAF1999299.1"/>
    </source>
</evidence>
<dbReference type="OrthoDB" id="191139at2759"/>
<sequence length="336" mass="37024">MTTFAEFNKQTSAKEVASSFGEFIRGRNVVITGVNPDGIGYGIAEAVASQDPALVIMTYRSQSKSDEVLKKLRASYPNVSYRPLQMDLSSQISVRTAAKELNKWPEPVDTLFNNAGVMSVQDRTLVDGIDIHFATNHLGHFLFTNLILDKLLASVQSSVPGSTRVVNVSGGWHSMSPVRFDDLNFEGKHIPVDQEPNKEKLIKLGFDPSKPYVPEVAYGQSKTANILFSLYLTKRLHEQGILSYAICPGGVMTEIGRHVPEKRAQQIIASGILDKTQEQGAAPALVAAFDPALTEKSGVFIDNCQFRDPSPHASDPAIAERLWHLSEELVRERFVI</sequence>
<dbReference type="InterPro" id="IPR036291">
    <property type="entry name" value="NAD(P)-bd_dom_sf"/>
</dbReference>
<evidence type="ECO:0000256" key="1">
    <source>
        <dbReference type="ARBA" id="ARBA00023002"/>
    </source>
</evidence>
<dbReference type="Pfam" id="PF00106">
    <property type="entry name" value="adh_short"/>
    <property type="match status" value="1"/>
</dbReference>
<keyword evidence="3" id="KW-1185">Reference proteome</keyword>
<name>A0A6A5WES8_9PLEO</name>
<dbReference type="InterPro" id="IPR002347">
    <property type="entry name" value="SDR_fam"/>
</dbReference>
<reference evidence="2" key="1">
    <citation type="journal article" date="2020" name="Stud. Mycol.">
        <title>101 Dothideomycetes genomes: a test case for predicting lifestyles and emergence of pathogens.</title>
        <authorList>
            <person name="Haridas S."/>
            <person name="Albert R."/>
            <person name="Binder M."/>
            <person name="Bloem J."/>
            <person name="Labutti K."/>
            <person name="Salamov A."/>
            <person name="Andreopoulos B."/>
            <person name="Baker S."/>
            <person name="Barry K."/>
            <person name="Bills G."/>
            <person name="Bluhm B."/>
            <person name="Cannon C."/>
            <person name="Castanera R."/>
            <person name="Culley D."/>
            <person name="Daum C."/>
            <person name="Ezra D."/>
            <person name="Gonzalez J."/>
            <person name="Henrissat B."/>
            <person name="Kuo A."/>
            <person name="Liang C."/>
            <person name="Lipzen A."/>
            <person name="Lutzoni F."/>
            <person name="Magnuson J."/>
            <person name="Mondo S."/>
            <person name="Nolan M."/>
            <person name="Ohm R."/>
            <person name="Pangilinan J."/>
            <person name="Park H.-J."/>
            <person name="Ramirez L."/>
            <person name="Alfaro M."/>
            <person name="Sun H."/>
            <person name="Tritt A."/>
            <person name="Yoshinaga Y."/>
            <person name="Zwiers L.-H."/>
            <person name="Turgeon B."/>
            <person name="Goodwin S."/>
            <person name="Spatafora J."/>
            <person name="Crous P."/>
            <person name="Grigoriev I."/>
        </authorList>
    </citation>
    <scope>NUCLEOTIDE SEQUENCE</scope>
    <source>
        <strain evidence="2">CBS 123094</strain>
    </source>
</reference>
<keyword evidence="1" id="KW-0560">Oxidoreductase</keyword>
<gene>
    <name evidence="2" type="ORF">P154DRAFT_601290</name>
</gene>
<dbReference type="PRINTS" id="PR00081">
    <property type="entry name" value="GDHRDH"/>
</dbReference>
<organism evidence="2 3">
    <name type="scientific">Amniculicola lignicola CBS 123094</name>
    <dbReference type="NCBI Taxonomy" id="1392246"/>
    <lineage>
        <taxon>Eukaryota</taxon>
        <taxon>Fungi</taxon>
        <taxon>Dikarya</taxon>
        <taxon>Ascomycota</taxon>
        <taxon>Pezizomycotina</taxon>
        <taxon>Dothideomycetes</taxon>
        <taxon>Pleosporomycetidae</taxon>
        <taxon>Pleosporales</taxon>
        <taxon>Amniculicolaceae</taxon>
        <taxon>Amniculicola</taxon>
    </lineage>
</organism>
<dbReference type="GO" id="GO:0016491">
    <property type="term" value="F:oxidoreductase activity"/>
    <property type="evidence" value="ECO:0007669"/>
    <property type="project" value="UniProtKB-KW"/>
</dbReference>
<proteinExistence type="predicted"/>